<evidence type="ECO:0000259" key="8">
    <source>
        <dbReference type="PROSITE" id="PS00651"/>
    </source>
</evidence>
<gene>
    <name evidence="7 9" type="primary">rplI</name>
    <name evidence="9" type="ORF">HMP0721_1840</name>
</gene>
<dbReference type="InterPro" id="IPR009027">
    <property type="entry name" value="Ribosomal_bL9/RNase_H1_N"/>
</dbReference>
<keyword evidence="3 7" id="KW-0694">RNA-binding</keyword>
<evidence type="ECO:0000313" key="9">
    <source>
        <dbReference type="EMBL" id="EFV01101.1"/>
    </source>
</evidence>
<name>E6MIK5_9FIRM</name>
<dbReference type="SUPFAM" id="SSF55653">
    <property type="entry name" value="Ribosomal protein L9 C-domain"/>
    <property type="match status" value="1"/>
</dbReference>
<dbReference type="OrthoDB" id="9788336at2"/>
<evidence type="ECO:0000313" key="10">
    <source>
        <dbReference type="Proteomes" id="UP000004754"/>
    </source>
</evidence>
<feature type="domain" description="Ribosomal protein L9" evidence="8">
    <location>
        <begin position="13"/>
        <end position="40"/>
    </location>
</feature>
<dbReference type="GO" id="GO:0003735">
    <property type="term" value="F:structural constituent of ribosome"/>
    <property type="evidence" value="ECO:0007669"/>
    <property type="project" value="InterPro"/>
</dbReference>
<dbReference type="InterPro" id="IPR036791">
    <property type="entry name" value="Ribosomal_bL9_C_sf"/>
</dbReference>
<keyword evidence="2 7" id="KW-0699">rRNA-binding</keyword>
<dbReference type="HOGENOM" id="CLU_078938_3_0_9"/>
<keyword evidence="10" id="KW-1185">Reference proteome</keyword>
<sequence length="149" mass="16187">MKIVLTADVENVGKAGDIVNVKSGYGRNYLIKQKLGVLGTKENIRKAEAHKARLAKERVEAHQAAVELAQQIDASELIIKERAADDGTLFGSVTNKNIAEALEKDLGISVDKRKIELAEPIRNVGKFAVKIKTTAGVEGKLTVIVTRKK</sequence>
<comment type="similarity">
    <text evidence="1 7">Belongs to the bacterial ribosomal protein bL9 family.</text>
</comment>
<dbReference type="GO" id="GO:0006412">
    <property type="term" value="P:translation"/>
    <property type="evidence" value="ECO:0007669"/>
    <property type="project" value="UniProtKB-UniRule"/>
</dbReference>
<dbReference type="Gene3D" id="3.40.5.10">
    <property type="entry name" value="Ribosomal protein L9, N-terminal domain"/>
    <property type="match status" value="1"/>
</dbReference>
<dbReference type="InterPro" id="IPR020594">
    <property type="entry name" value="Ribosomal_bL9_bac/chp"/>
</dbReference>
<dbReference type="EMBL" id="AEQN01000023">
    <property type="protein sequence ID" value="EFV01101.1"/>
    <property type="molecule type" value="Genomic_DNA"/>
</dbReference>
<proteinExistence type="inferred from homology"/>
<evidence type="ECO:0000256" key="7">
    <source>
        <dbReference type="HAMAP-Rule" id="MF_00503"/>
    </source>
</evidence>
<dbReference type="InterPro" id="IPR020070">
    <property type="entry name" value="Ribosomal_bL9_N"/>
</dbReference>
<keyword evidence="4 7" id="KW-0689">Ribosomal protein</keyword>
<evidence type="ECO:0000256" key="2">
    <source>
        <dbReference type="ARBA" id="ARBA00022730"/>
    </source>
</evidence>
<dbReference type="RefSeq" id="WP_006599262.1">
    <property type="nucleotide sequence ID" value="NZ_GL622359.1"/>
</dbReference>
<dbReference type="SUPFAM" id="SSF55658">
    <property type="entry name" value="L9 N-domain-like"/>
    <property type="match status" value="1"/>
</dbReference>
<dbReference type="eggNOG" id="COG0359">
    <property type="taxonomic scope" value="Bacteria"/>
</dbReference>
<evidence type="ECO:0000256" key="5">
    <source>
        <dbReference type="ARBA" id="ARBA00023274"/>
    </source>
</evidence>
<keyword evidence="5 7" id="KW-0687">Ribonucleoprotein</keyword>
<dbReference type="InterPro" id="IPR000244">
    <property type="entry name" value="Ribosomal_bL9"/>
</dbReference>
<dbReference type="GO" id="GO:1990904">
    <property type="term" value="C:ribonucleoprotein complex"/>
    <property type="evidence" value="ECO:0007669"/>
    <property type="project" value="UniProtKB-KW"/>
</dbReference>
<dbReference type="HAMAP" id="MF_00503">
    <property type="entry name" value="Ribosomal_bL9"/>
    <property type="match status" value="1"/>
</dbReference>
<accession>E6MIK5</accession>
<dbReference type="PANTHER" id="PTHR21368">
    <property type="entry name" value="50S RIBOSOMAL PROTEIN L9"/>
    <property type="match status" value="1"/>
</dbReference>
<reference evidence="9 10" key="1">
    <citation type="submission" date="2010-12" db="EMBL/GenBank/DDBJ databases">
        <authorList>
            <person name="Muzny D."/>
            <person name="Qin X."/>
            <person name="Deng J."/>
            <person name="Jiang H."/>
            <person name="Liu Y."/>
            <person name="Qu J."/>
            <person name="Song X.-Z."/>
            <person name="Zhang L."/>
            <person name="Thornton R."/>
            <person name="Coyle M."/>
            <person name="Francisco L."/>
            <person name="Jackson L."/>
            <person name="Javaid M."/>
            <person name="Korchina V."/>
            <person name="Kovar C."/>
            <person name="Mata R."/>
            <person name="Mathew T."/>
            <person name="Ngo R."/>
            <person name="Nguyen L."/>
            <person name="Nguyen N."/>
            <person name="Okwuonu G."/>
            <person name="Ongeri F."/>
            <person name="Pham C."/>
            <person name="Simmons D."/>
            <person name="Wilczek-Boney K."/>
            <person name="Hale W."/>
            <person name="Jakkamsetti A."/>
            <person name="Pham P."/>
            <person name="Ruth R."/>
            <person name="San Lucas F."/>
            <person name="Warren J."/>
            <person name="Zhang J."/>
            <person name="Zhao Z."/>
            <person name="Zhou C."/>
            <person name="Zhu D."/>
            <person name="Lee S."/>
            <person name="Bess C."/>
            <person name="Blankenburg K."/>
            <person name="Forbes L."/>
            <person name="Fu Q."/>
            <person name="Gubbala S."/>
            <person name="Hirani K."/>
            <person name="Jayaseelan J.C."/>
            <person name="Lara F."/>
            <person name="Munidasa M."/>
            <person name="Palculict T."/>
            <person name="Patil S."/>
            <person name="Pu L.-L."/>
            <person name="Saada N."/>
            <person name="Tang L."/>
            <person name="Weissenberger G."/>
            <person name="Zhu Y."/>
            <person name="Hemphill L."/>
            <person name="Shang Y."/>
            <person name="Youmans B."/>
            <person name="Ayvaz T."/>
            <person name="Ross M."/>
            <person name="Santibanez J."/>
            <person name="Aqrawi P."/>
            <person name="Gross S."/>
            <person name="Joshi V."/>
            <person name="Fowler G."/>
            <person name="Nazareth L."/>
            <person name="Reid J."/>
            <person name="Worley K."/>
            <person name="Petrosino J."/>
            <person name="Highlander S."/>
            <person name="Gibbs R."/>
        </authorList>
    </citation>
    <scope>NUCLEOTIDE SEQUENCE [LARGE SCALE GENOMIC DNA]</scope>
    <source>
        <strain evidence="9 10">ATCC 23263</strain>
    </source>
</reference>
<dbReference type="Proteomes" id="UP000004754">
    <property type="component" value="Unassembled WGS sequence"/>
</dbReference>
<organism evidence="9 10">
    <name type="scientific">Pseudoramibacter alactolyticus ATCC 23263</name>
    <dbReference type="NCBI Taxonomy" id="887929"/>
    <lineage>
        <taxon>Bacteria</taxon>
        <taxon>Bacillati</taxon>
        <taxon>Bacillota</taxon>
        <taxon>Clostridia</taxon>
        <taxon>Eubacteriales</taxon>
        <taxon>Eubacteriaceae</taxon>
        <taxon>Pseudoramibacter</taxon>
    </lineage>
</organism>
<dbReference type="GO" id="GO:0019843">
    <property type="term" value="F:rRNA binding"/>
    <property type="evidence" value="ECO:0007669"/>
    <property type="project" value="UniProtKB-UniRule"/>
</dbReference>
<evidence type="ECO:0000256" key="6">
    <source>
        <dbReference type="ARBA" id="ARBA00035292"/>
    </source>
</evidence>
<dbReference type="PROSITE" id="PS00651">
    <property type="entry name" value="RIBOSOMAL_L9"/>
    <property type="match status" value="1"/>
</dbReference>
<dbReference type="NCBIfam" id="TIGR00158">
    <property type="entry name" value="L9"/>
    <property type="match status" value="1"/>
</dbReference>
<dbReference type="Pfam" id="PF01281">
    <property type="entry name" value="Ribosomal_L9_N"/>
    <property type="match status" value="1"/>
</dbReference>
<comment type="function">
    <text evidence="7">Binds to the 23S rRNA.</text>
</comment>
<evidence type="ECO:0000256" key="3">
    <source>
        <dbReference type="ARBA" id="ARBA00022884"/>
    </source>
</evidence>
<dbReference type="Pfam" id="PF03948">
    <property type="entry name" value="Ribosomal_L9_C"/>
    <property type="match status" value="1"/>
</dbReference>
<protein>
    <recommendedName>
        <fullName evidence="6 7">Large ribosomal subunit protein bL9</fullName>
    </recommendedName>
</protein>
<dbReference type="STRING" id="887929.HMP0721_1840"/>
<comment type="caution">
    <text evidence="9">The sequence shown here is derived from an EMBL/GenBank/DDBJ whole genome shotgun (WGS) entry which is preliminary data.</text>
</comment>
<dbReference type="Gene3D" id="3.10.430.100">
    <property type="entry name" value="Ribosomal protein L9, C-terminal domain"/>
    <property type="match status" value="1"/>
</dbReference>
<dbReference type="InterPro" id="IPR020069">
    <property type="entry name" value="Ribosomal_bL9_C"/>
</dbReference>
<dbReference type="InterPro" id="IPR036935">
    <property type="entry name" value="Ribosomal_bL9_N_sf"/>
</dbReference>
<evidence type="ECO:0000256" key="4">
    <source>
        <dbReference type="ARBA" id="ARBA00022980"/>
    </source>
</evidence>
<evidence type="ECO:0000256" key="1">
    <source>
        <dbReference type="ARBA" id="ARBA00010605"/>
    </source>
</evidence>
<dbReference type="AlphaFoldDB" id="E6MIK5"/>
<dbReference type="GO" id="GO:0005840">
    <property type="term" value="C:ribosome"/>
    <property type="evidence" value="ECO:0007669"/>
    <property type="project" value="UniProtKB-KW"/>
</dbReference>